<dbReference type="OrthoDB" id="2895488at2759"/>
<dbReference type="AlphaFoldDB" id="A0A9W8JU73"/>
<name>A0A9W8JU73_9AGAR</name>
<protein>
    <submittedName>
        <fullName evidence="1">Uncharacterized protein</fullName>
    </submittedName>
</protein>
<gene>
    <name evidence="1" type="ORF">NLJ89_g7639</name>
</gene>
<dbReference type="EMBL" id="JANKHO010000934">
    <property type="protein sequence ID" value="KAJ3505013.1"/>
    <property type="molecule type" value="Genomic_DNA"/>
</dbReference>
<reference evidence="1" key="1">
    <citation type="submission" date="2022-07" db="EMBL/GenBank/DDBJ databases">
        <title>Genome Sequence of Agrocybe chaxingu.</title>
        <authorList>
            <person name="Buettner E."/>
        </authorList>
    </citation>
    <scope>NUCLEOTIDE SEQUENCE</scope>
    <source>
        <strain evidence="1">MP-N11</strain>
    </source>
</reference>
<proteinExistence type="predicted"/>
<evidence type="ECO:0000313" key="1">
    <source>
        <dbReference type="EMBL" id="KAJ3505013.1"/>
    </source>
</evidence>
<accession>A0A9W8JU73</accession>
<organism evidence="1 2">
    <name type="scientific">Agrocybe chaxingu</name>
    <dbReference type="NCBI Taxonomy" id="84603"/>
    <lineage>
        <taxon>Eukaryota</taxon>
        <taxon>Fungi</taxon>
        <taxon>Dikarya</taxon>
        <taxon>Basidiomycota</taxon>
        <taxon>Agaricomycotina</taxon>
        <taxon>Agaricomycetes</taxon>
        <taxon>Agaricomycetidae</taxon>
        <taxon>Agaricales</taxon>
        <taxon>Agaricineae</taxon>
        <taxon>Strophariaceae</taxon>
        <taxon>Agrocybe</taxon>
    </lineage>
</organism>
<keyword evidence="2" id="KW-1185">Reference proteome</keyword>
<comment type="caution">
    <text evidence="1">The sequence shown here is derived from an EMBL/GenBank/DDBJ whole genome shotgun (WGS) entry which is preliminary data.</text>
</comment>
<evidence type="ECO:0000313" key="2">
    <source>
        <dbReference type="Proteomes" id="UP001148786"/>
    </source>
</evidence>
<sequence length="263" mass="29414">MIMSCGDGQRFPVEIFDLIVDSIQDINGGRPRHIFREVKLSTWRKNSISQVNTFFELLTWEPNNAGAAGGILRIASIVKYFRLNYSEPQTSEVAIDDVVISIPQALRRQNLGIEPVYPAAQIDYHHVFFEDDYKRIAPLLSRAEETLEDVKIIYGDDMDHPVSPPATVDLGGMKRLKNLTLDSFEEDVGAVLRDYNLLLGQLTTLATLETLNLHVPLDIHGKDHLTALAPLFQSLGAAWVPLRTVTSGQHPTISYPPPSPSWD</sequence>
<dbReference type="Proteomes" id="UP001148786">
    <property type="component" value="Unassembled WGS sequence"/>
</dbReference>